<reference evidence="1" key="2">
    <citation type="submission" date="2015-06" db="UniProtKB">
        <authorList>
            <consortium name="EnsemblProtists"/>
        </authorList>
    </citation>
    <scope>IDENTIFICATION</scope>
    <source>
        <strain evidence="1">Emoy2</strain>
    </source>
</reference>
<evidence type="ECO:0000313" key="1">
    <source>
        <dbReference type="EnsemblProtists" id="HpaP810629"/>
    </source>
</evidence>
<dbReference type="VEuPathDB" id="FungiDB:HpaG810629"/>
<dbReference type="EnsemblProtists" id="HpaT810629">
    <property type="protein sequence ID" value="HpaP810629"/>
    <property type="gene ID" value="HpaG810629"/>
</dbReference>
<dbReference type="Proteomes" id="UP000011713">
    <property type="component" value="Unassembled WGS sequence"/>
</dbReference>
<dbReference type="HOGENOM" id="CLU_2338030_0_0_1"/>
<proteinExistence type="predicted"/>
<reference evidence="2" key="1">
    <citation type="journal article" date="2010" name="Science">
        <title>Signatures of adaptation to obligate biotrophy in the Hyaloperonospora arabidopsidis genome.</title>
        <authorList>
            <person name="Baxter L."/>
            <person name="Tripathy S."/>
            <person name="Ishaque N."/>
            <person name="Boot N."/>
            <person name="Cabral A."/>
            <person name="Kemen E."/>
            <person name="Thines M."/>
            <person name="Ah-Fong A."/>
            <person name="Anderson R."/>
            <person name="Badejoko W."/>
            <person name="Bittner-Eddy P."/>
            <person name="Boore J.L."/>
            <person name="Chibucos M.C."/>
            <person name="Coates M."/>
            <person name="Dehal P."/>
            <person name="Delehaunty K."/>
            <person name="Dong S."/>
            <person name="Downton P."/>
            <person name="Dumas B."/>
            <person name="Fabro G."/>
            <person name="Fronick C."/>
            <person name="Fuerstenberg S.I."/>
            <person name="Fulton L."/>
            <person name="Gaulin E."/>
            <person name="Govers F."/>
            <person name="Hughes L."/>
            <person name="Humphray S."/>
            <person name="Jiang R.H."/>
            <person name="Judelson H."/>
            <person name="Kamoun S."/>
            <person name="Kyung K."/>
            <person name="Meijer H."/>
            <person name="Minx P."/>
            <person name="Morris P."/>
            <person name="Nelson J."/>
            <person name="Phuntumart V."/>
            <person name="Qutob D."/>
            <person name="Rehmany A."/>
            <person name="Rougon-Cardoso A."/>
            <person name="Ryden P."/>
            <person name="Torto-Alalibo T."/>
            <person name="Studholme D."/>
            <person name="Wang Y."/>
            <person name="Win J."/>
            <person name="Wood J."/>
            <person name="Clifton S.W."/>
            <person name="Rogers J."/>
            <person name="Van den Ackerveken G."/>
            <person name="Jones J.D."/>
            <person name="McDowell J.M."/>
            <person name="Beynon J."/>
            <person name="Tyler B.M."/>
        </authorList>
    </citation>
    <scope>NUCLEOTIDE SEQUENCE [LARGE SCALE GENOMIC DNA]</scope>
    <source>
        <strain evidence="2">Emoy2</strain>
    </source>
</reference>
<dbReference type="InParanoid" id="M4BVT5"/>
<dbReference type="AlphaFoldDB" id="M4BVT5"/>
<dbReference type="EMBL" id="JH597986">
    <property type="status" value="NOT_ANNOTATED_CDS"/>
    <property type="molecule type" value="Genomic_DNA"/>
</dbReference>
<sequence>MSRTGGSTLKSYFCGLNTMFTLGGECKIAVSELVEAVLPRGRYVLKSGIVHTLTKPICSDNHKCSRFPGCTWSQTNVPNKSSNYLRKIDFFNRNRTSS</sequence>
<evidence type="ECO:0000313" key="2">
    <source>
        <dbReference type="Proteomes" id="UP000011713"/>
    </source>
</evidence>
<name>M4BVT5_HYAAE</name>
<protein>
    <submittedName>
        <fullName evidence="1">Uncharacterized protein</fullName>
    </submittedName>
</protein>
<organism evidence="1 2">
    <name type="scientific">Hyaloperonospora arabidopsidis (strain Emoy2)</name>
    <name type="common">Downy mildew agent</name>
    <name type="synonym">Peronospora arabidopsidis</name>
    <dbReference type="NCBI Taxonomy" id="559515"/>
    <lineage>
        <taxon>Eukaryota</taxon>
        <taxon>Sar</taxon>
        <taxon>Stramenopiles</taxon>
        <taxon>Oomycota</taxon>
        <taxon>Peronosporomycetes</taxon>
        <taxon>Peronosporales</taxon>
        <taxon>Peronosporaceae</taxon>
        <taxon>Hyaloperonospora</taxon>
    </lineage>
</organism>
<keyword evidence="2" id="KW-1185">Reference proteome</keyword>
<accession>M4BVT5</accession>